<protein>
    <submittedName>
        <fullName evidence="1">Uncharacterized protein</fullName>
    </submittedName>
</protein>
<keyword evidence="2" id="KW-1185">Reference proteome</keyword>
<dbReference type="Proteomes" id="UP001175227">
    <property type="component" value="Unassembled WGS sequence"/>
</dbReference>
<sequence length="311" mass="35254">MATEHLDRSLQLRLLIQRQIYPTTGVSASDKSKTLPLPFLPSIPAILHLSLEPAKPIVPHDFTRWPDNDLLDPTPLTAYIPLEKQPKLEAQENDDGVIFTALSQIPGSWNSWPSGLFAMDISAEDFKQTKKLQLRQFVTGISAIGDVLVSFAVRIQTVKWSAVLEPAQQYRNLFSQDDDCPPTSDIKAVNRFICQKAWERLVNYTGCTTDGNPKPDAVDIDMEALILLEMQMFDRSEDAGVAGNHQWGLDVEGEKNSHEGNESELEVGPNFDQEELVKWHRDQLDKQEVERKAQKVTYPKPKYAGYYWTKM</sequence>
<dbReference type="EMBL" id="JAUEPR010000196">
    <property type="protein sequence ID" value="KAK0459941.1"/>
    <property type="molecule type" value="Genomic_DNA"/>
</dbReference>
<gene>
    <name evidence="1" type="ORF">IW261DRAFT_1578103</name>
</gene>
<organism evidence="1 2">
    <name type="scientific">Armillaria novae-zelandiae</name>
    <dbReference type="NCBI Taxonomy" id="153914"/>
    <lineage>
        <taxon>Eukaryota</taxon>
        <taxon>Fungi</taxon>
        <taxon>Dikarya</taxon>
        <taxon>Basidiomycota</taxon>
        <taxon>Agaricomycotina</taxon>
        <taxon>Agaricomycetes</taxon>
        <taxon>Agaricomycetidae</taxon>
        <taxon>Agaricales</taxon>
        <taxon>Marasmiineae</taxon>
        <taxon>Physalacriaceae</taxon>
        <taxon>Armillaria</taxon>
    </lineage>
</organism>
<name>A0AA39KHB3_9AGAR</name>
<accession>A0AA39KHB3</accession>
<evidence type="ECO:0000313" key="2">
    <source>
        <dbReference type="Proteomes" id="UP001175227"/>
    </source>
</evidence>
<proteinExistence type="predicted"/>
<reference evidence="1" key="1">
    <citation type="submission" date="2023-06" db="EMBL/GenBank/DDBJ databases">
        <authorList>
            <consortium name="Lawrence Berkeley National Laboratory"/>
            <person name="Ahrendt S."/>
            <person name="Sahu N."/>
            <person name="Indic B."/>
            <person name="Wong-Bajracharya J."/>
            <person name="Merenyi Z."/>
            <person name="Ke H.-M."/>
            <person name="Monk M."/>
            <person name="Kocsube S."/>
            <person name="Drula E."/>
            <person name="Lipzen A."/>
            <person name="Balint B."/>
            <person name="Henrissat B."/>
            <person name="Andreopoulos B."/>
            <person name="Martin F.M."/>
            <person name="Harder C.B."/>
            <person name="Rigling D."/>
            <person name="Ford K.L."/>
            <person name="Foster G.D."/>
            <person name="Pangilinan J."/>
            <person name="Papanicolaou A."/>
            <person name="Barry K."/>
            <person name="LaButti K."/>
            <person name="Viragh M."/>
            <person name="Koriabine M."/>
            <person name="Yan M."/>
            <person name="Riley R."/>
            <person name="Champramary S."/>
            <person name="Plett K.L."/>
            <person name="Tsai I.J."/>
            <person name="Slot J."/>
            <person name="Sipos G."/>
            <person name="Plett J."/>
            <person name="Nagy L.G."/>
            <person name="Grigoriev I.V."/>
        </authorList>
    </citation>
    <scope>NUCLEOTIDE SEQUENCE</scope>
    <source>
        <strain evidence="1">ICMP 16352</strain>
    </source>
</reference>
<comment type="caution">
    <text evidence="1">The sequence shown here is derived from an EMBL/GenBank/DDBJ whole genome shotgun (WGS) entry which is preliminary data.</text>
</comment>
<dbReference type="AlphaFoldDB" id="A0AA39KHB3"/>
<evidence type="ECO:0000313" key="1">
    <source>
        <dbReference type="EMBL" id="KAK0459941.1"/>
    </source>
</evidence>